<reference evidence="1 2" key="1">
    <citation type="submission" date="2019-02" db="EMBL/GenBank/DDBJ databases">
        <title>Deep-cultivation of Planctomycetes and their phenomic and genomic characterization uncovers novel biology.</title>
        <authorList>
            <person name="Wiegand S."/>
            <person name="Jogler M."/>
            <person name="Boedeker C."/>
            <person name="Pinto D."/>
            <person name="Vollmers J."/>
            <person name="Rivas-Marin E."/>
            <person name="Kohn T."/>
            <person name="Peeters S.H."/>
            <person name="Heuer A."/>
            <person name="Rast P."/>
            <person name="Oberbeckmann S."/>
            <person name="Bunk B."/>
            <person name="Jeske O."/>
            <person name="Meyerdierks A."/>
            <person name="Storesund J.E."/>
            <person name="Kallscheuer N."/>
            <person name="Luecker S."/>
            <person name="Lage O.M."/>
            <person name="Pohl T."/>
            <person name="Merkel B.J."/>
            <person name="Hornburger P."/>
            <person name="Mueller R.-W."/>
            <person name="Bruemmer F."/>
            <person name="Labrenz M."/>
            <person name="Spormann A.M."/>
            <person name="Op Den Camp H."/>
            <person name="Overmann J."/>
            <person name="Amann R."/>
            <person name="Jetten M.S.M."/>
            <person name="Mascher T."/>
            <person name="Medema M.H."/>
            <person name="Devos D.P."/>
            <person name="Kaster A.-K."/>
            <person name="Ovreas L."/>
            <person name="Rohde M."/>
            <person name="Galperin M.Y."/>
            <person name="Jogler C."/>
        </authorList>
    </citation>
    <scope>NUCLEOTIDE SEQUENCE [LARGE SCALE GENOMIC DNA]</scope>
    <source>
        <strain evidence="1 2">Pla111</strain>
    </source>
</reference>
<gene>
    <name evidence="1" type="ORF">Pla111_13700</name>
</gene>
<dbReference type="SUPFAM" id="SSF51161">
    <property type="entry name" value="Trimeric LpxA-like enzymes"/>
    <property type="match status" value="1"/>
</dbReference>
<dbReference type="OrthoDB" id="9803036at2"/>
<comment type="caution">
    <text evidence="1">The sequence shown here is derived from an EMBL/GenBank/DDBJ whole genome shotgun (WGS) entry which is preliminary data.</text>
</comment>
<dbReference type="GO" id="GO:0016740">
    <property type="term" value="F:transferase activity"/>
    <property type="evidence" value="ECO:0007669"/>
    <property type="project" value="UniProtKB-KW"/>
</dbReference>
<dbReference type="InterPro" id="IPR050484">
    <property type="entry name" value="Transf_Hexapept/Carb_Anhydrase"/>
</dbReference>
<dbReference type="RefSeq" id="WP_146572578.1">
    <property type="nucleotide sequence ID" value="NZ_SJPH01000002.1"/>
</dbReference>
<evidence type="ECO:0000313" key="1">
    <source>
        <dbReference type="EMBL" id="TWT47750.1"/>
    </source>
</evidence>
<dbReference type="Gene3D" id="2.160.10.10">
    <property type="entry name" value="Hexapeptide repeat proteins"/>
    <property type="match status" value="1"/>
</dbReference>
<dbReference type="Proteomes" id="UP000318995">
    <property type="component" value="Unassembled WGS sequence"/>
</dbReference>
<name>A0A5C5WAP0_9BACT</name>
<keyword evidence="2" id="KW-1185">Reference proteome</keyword>
<dbReference type="PANTHER" id="PTHR13061:SF29">
    <property type="entry name" value="GAMMA CARBONIC ANHYDRASE-LIKE 1, MITOCHONDRIAL-RELATED"/>
    <property type="match status" value="1"/>
</dbReference>
<dbReference type="EMBL" id="SJPH01000002">
    <property type="protein sequence ID" value="TWT47750.1"/>
    <property type="molecule type" value="Genomic_DNA"/>
</dbReference>
<organism evidence="1 2">
    <name type="scientific">Botrimarina hoheduenensis</name>
    <dbReference type="NCBI Taxonomy" id="2528000"/>
    <lineage>
        <taxon>Bacteria</taxon>
        <taxon>Pseudomonadati</taxon>
        <taxon>Planctomycetota</taxon>
        <taxon>Planctomycetia</taxon>
        <taxon>Pirellulales</taxon>
        <taxon>Lacipirellulaceae</taxon>
        <taxon>Botrimarina</taxon>
    </lineage>
</organism>
<evidence type="ECO:0000313" key="2">
    <source>
        <dbReference type="Proteomes" id="UP000318995"/>
    </source>
</evidence>
<keyword evidence="1" id="KW-0808">Transferase</keyword>
<sequence length="192" mass="20083">MATLLPFRGVWPQLDETVFLADGARVIGDVHIGAHASVWFNAVVRGDVCPVRIGARTNVQDNVTLHVTHDTGPLTIGERVTIGHNAVLHACTVKERVLIGMGAIVLDGAVLEPHTLVAAGALLRPGFTAPPGMLVAGVPAVVKRPLTDAERAFLDVSAENYVRYVAAYRAGGYTGAPPQSPDLGLAGANRGD</sequence>
<dbReference type="InterPro" id="IPR047324">
    <property type="entry name" value="LbH_gamma_CA-like"/>
</dbReference>
<dbReference type="AlphaFoldDB" id="A0A5C5WAP0"/>
<accession>A0A5C5WAP0</accession>
<protein>
    <submittedName>
        <fullName evidence="1">Maltose O-acetyltransferase</fullName>
    </submittedName>
</protein>
<proteinExistence type="predicted"/>
<dbReference type="PANTHER" id="PTHR13061">
    <property type="entry name" value="DYNACTIN SUBUNIT P25"/>
    <property type="match status" value="1"/>
</dbReference>
<dbReference type="CDD" id="cd04645">
    <property type="entry name" value="LbH_gamma_CA_like"/>
    <property type="match status" value="1"/>
</dbReference>
<dbReference type="InterPro" id="IPR011004">
    <property type="entry name" value="Trimer_LpxA-like_sf"/>
</dbReference>